<comment type="caution">
    <text evidence="2">The sequence shown here is derived from an EMBL/GenBank/DDBJ whole genome shotgun (WGS) entry which is preliminary data.</text>
</comment>
<gene>
    <name evidence="2" type="ORF">CDAR_107381</name>
</gene>
<dbReference type="EMBL" id="BPLQ01001488">
    <property type="protein sequence ID" value="GIX82175.1"/>
    <property type="molecule type" value="Genomic_DNA"/>
</dbReference>
<accession>A0AAV4NEE4</accession>
<dbReference type="Proteomes" id="UP001054837">
    <property type="component" value="Unassembled WGS sequence"/>
</dbReference>
<protein>
    <submittedName>
        <fullName evidence="2">Uncharacterized protein</fullName>
    </submittedName>
</protein>
<evidence type="ECO:0000256" key="1">
    <source>
        <dbReference type="SAM" id="MobiDB-lite"/>
    </source>
</evidence>
<sequence>MSPRTVNRLINDLRALTCQPFLSDCQCMTFALAVHSHRRISLSQRAATTTAFHHQIRTLAQGPPFYLERVKSENAAKNEKVGSDTKTPNHTSWAFSAIWAVIYKWLNGDITVRHDTFFLSPSVGGTEKDGPAHPSGRRANGGAATPANQVSR</sequence>
<name>A0AAV4NEE4_9ARAC</name>
<dbReference type="AlphaFoldDB" id="A0AAV4NEE4"/>
<reference evidence="2 3" key="1">
    <citation type="submission" date="2021-06" db="EMBL/GenBank/DDBJ databases">
        <title>Caerostris darwini draft genome.</title>
        <authorList>
            <person name="Kono N."/>
            <person name="Arakawa K."/>
        </authorList>
    </citation>
    <scope>NUCLEOTIDE SEQUENCE [LARGE SCALE GENOMIC DNA]</scope>
</reference>
<proteinExistence type="predicted"/>
<keyword evidence="3" id="KW-1185">Reference proteome</keyword>
<organism evidence="2 3">
    <name type="scientific">Caerostris darwini</name>
    <dbReference type="NCBI Taxonomy" id="1538125"/>
    <lineage>
        <taxon>Eukaryota</taxon>
        <taxon>Metazoa</taxon>
        <taxon>Ecdysozoa</taxon>
        <taxon>Arthropoda</taxon>
        <taxon>Chelicerata</taxon>
        <taxon>Arachnida</taxon>
        <taxon>Araneae</taxon>
        <taxon>Araneomorphae</taxon>
        <taxon>Entelegynae</taxon>
        <taxon>Araneoidea</taxon>
        <taxon>Araneidae</taxon>
        <taxon>Caerostris</taxon>
    </lineage>
</organism>
<feature type="region of interest" description="Disordered" evidence="1">
    <location>
        <begin position="122"/>
        <end position="152"/>
    </location>
</feature>
<evidence type="ECO:0000313" key="3">
    <source>
        <dbReference type="Proteomes" id="UP001054837"/>
    </source>
</evidence>
<evidence type="ECO:0000313" key="2">
    <source>
        <dbReference type="EMBL" id="GIX82175.1"/>
    </source>
</evidence>